<protein>
    <submittedName>
        <fullName evidence="2">Uncharacterized protein</fullName>
    </submittedName>
</protein>
<dbReference type="EMBL" id="CCFA01001707">
    <property type="protein sequence ID" value="CDR99902.1"/>
    <property type="molecule type" value="Genomic_DNA"/>
</dbReference>
<dbReference type="AlphaFoldDB" id="A0A0F7RZ69"/>
<feature type="compositionally biased region" description="Low complexity" evidence="1">
    <location>
        <begin position="312"/>
        <end position="323"/>
    </location>
</feature>
<accession>A0A0F7RZ69</accession>
<organism evidence="2 3">
    <name type="scientific">Sporisorium scitamineum</name>
    <dbReference type="NCBI Taxonomy" id="49012"/>
    <lineage>
        <taxon>Eukaryota</taxon>
        <taxon>Fungi</taxon>
        <taxon>Dikarya</taxon>
        <taxon>Basidiomycota</taxon>
        <taxon>Ustilaginomycotina</taxon>
        <taxon>Ustilaginomycetes</taxon>
        <taxon>Ustilaginales</taxon>
        <taxon>Ustilaginaceae</taxon>
        <taxon>Sporisorium</taxon>
    </lineage>
</organism>
<dbReference type="Proteomes" id="UP000242770">
    <property type="component" value="Unassembled WGS sequence"/>
</dbReference>
<gene>
    <name evidence="2" type="primary">SSCI31020.1</name>
</gene>
<keyword evidence="3" id="KW-1185">Reference proteome</keyword>
<proteinExistence type="predicted"/>
<name>A0A0F7RZ69_9BASI</name>
<reference evidence="3" key="1">
    <citation type="submission" date="2014-06" db="EMBL/GenBank/DDBJ databases">
        <authorList>
            <person name="Berkman P.J."/>
        </authorList>
    </citation>
    <scope>NUCLEOTIDE SEQUENCE [LARGE SCALE GENOMIC DNA]</scope>
</reference>
<sequence>MVSLPRFFHTSRTDYNGSASPSIPPAIANSPTNEMARPSGISLPVLGTPGSLKTVFGSSDPRDSSTADDFIDEILPEYLQGSLLASNATMGRRSRLDESAGEGLRRNVLVRNAMLSSLERERRQLSEDMSTAAPAVAIQQSGPASAFDEEAQFFEDLLLELSGSDSFDSGNSMLEASIQESTARVSTKDSPECAGEEEEDFVELDSTLPSEALLAHMISSPYTDSVEPAPRDEVADSAAPAIVGSCSSTFSAPLDGIDSGFAEVASCPPSAASCCVGYPNVWGDAPLSPVTSPAHSAYAEYASFRESLSPEASRPTSPISSASSKEDGDGPSPLLLPSDMGPLPSLAEFSLQLPAVSGSNLLTRPSRALAGPWFEQKQDALGPTSGNTDHMHWIISSALHSRSTSVASSSTTISNHQPHRSLVDSHRGGYPFVATNDLSDPSIVVHWSR</sequence>
<evidence type="ECO:0000313" key="2">
    <source>
        <dbReference type="EMBL" id="CDR99902.1"/>
    </source>
</evidence>
<evidence type="ECO:0000256" key="1">
    <source>
        <dbReference type="SAM" id="MobiDB-lite"/>
    </source>
</evidence>
<feature type="region of interest" description="Disordered" evidence="1">
    <location>
        <begin position="309"/>
        <end position="339"/>
    </location>
</feature>
<evidence type="ECO:0000313" key="3">
    <source>
        <dbReference type="Proteomes" id="UP000242770"/>
    </source>
</evidence>